<evidence type="ECO:0000256" key="3">
    <source>
        <dbReference type="ARBA" id="ARBA00022630"/>
    </source>
</evidence>
<feature type="chain" id="PRO_5021822444" evidence="6">
    <location>
        <begin position="27"/>
        <end position="586"/>
    </location>
</feature>
<dbReference type="Gene3D" id="3.50.50.60">
    <property type="entry name" value="FAD/NAD(P)-binding domain"/>
    <property type="match status" value="1"/>
</dbReference>
<reference evidence="9" key="1">
    <citation type="submission" date="2018-12" db="EMBL/GenBank/DDBJ databases">
        <authorList>
            <person name="Chen N."/>
        </authorList>
    </citation>
    <scope>NUCLEOTIDE SEQUENCE</scope>
</reference>
<feature type="domain" description="Glucose-methanol-choline oxidoreductase C-terminal" evidence="8">
    <location>
        <begin position="437"/>
        <end position="566"/>
    </location>
</feature>
<keyword evidence="6" id="KW-0732">Signal</keyword>
<dbReference type="AlphaFoldDB" id="A0A515J4J6"/>
<dbReference type="EC" id="1.1.99.1" evidence="9"/>
<evidence type="ECO:0000256" key="6">
    <source>
        <dbReference type="SAM" id="SignalP"/>
    </source>
</evidence>
<feature type="signal peptide" evidence="6">
    <location>
        <begin position="1"/>
        <end position="26"/>
    </location>
</feature>
<dbReference type="PIRSF" id="PIRSF000137">
    <property type="entry name" value="Alcohol_oxidase"/>
    <property type="match status" value="1"/>
</dbReference>
<dbReference type="InterPro" id="IPR012132">
    <property type="entry name" value="GMC_OxRdtase"/>
</dbReference>
<proteinExistence type="evidence at transcript level"/>
<evidence type="ECO:0000313" key="9">
    <source>
        <dbReference type="EMBL" id="QDM14405.1"/>
    </source>
</evidence>
<evidence type="ECO:0000256" key="2">
    <source>
        <dbReference type="ARBA" id="ARBA00010790"/>
    </source>
</evidence>
<dbReference type="Pfam" id="PF00732">
    <property type="entry name" value="GMC_oxred_N"/>
    <property type="match status" value="1"/>
</dbReference>
<accession>A0A515J4J6</accession>
<dbReference type="SUPFAM" id="SSF51905">
    <property type="entry name" value="FAD/NAD(P)-binding domain"/>
    <property type="match status" value="1"/>
</dbReference>
<name>A0A515J4J6_PYRYE</name>
<feature type="binding site" evidence="5">
    <location>
        <position position="259"/>
    </location>
    <ligand>
        <name>FAD</name>
        <dbReference type="ChEBI" id="CHEBI:57692"/>
    </ligand>
</feature>
<dbReference type="GO" id="GO:0050660">
    <property type="term" value="F:flavin adenine dinucleotide binding"/>
    <property type="evidence" value="ECO:0007669"/>
    <property type="project" value="InterPro"/>
</dbReference>
<dbReference type="SUPFAM" id="SSF54373">
    <property type="entry name" value="FAD-linked reductases, C-terminal domain"/>
    <property type="match status" value="1"/>
</dbReference>
<dbReference type="PANTHER" id="PTHR11552">
    <property type="entry name" value="GLUCOSE-METHANOL-CHOLINE GMC OXIDOREDUCTASE"/>
    <property type="match status" value="1"/>
</dbReference>
<feature type="domain" description="Glucose-methanol-choline oxidoreductase N-terminal" evidence="7">
    <location>
        <begin position="47"/>
        <end position="349"/>
    </location>
</feature>
<keyword evidence="4 5" id="KW-0274">FAD</keyword>
<dbReference type="Gene3D" id="3.30.410.40">
    <property type="match status" value="1"/>
</dbReference>
<keyword evidence="9" id="KW-0560">Oxidoreductase</keyword>
<dbReference type="EMBL" id="MK294538">
    <property type="protein sequence ID" value="QDM14405.1"/>
    <property type="molecule type" value="mRNA"/>
</dbReference>
<keyword evidence="3" id="KW-0285">Flavoprotein</keyword>
<sequence>MAMLSERRRAAAVMIAATTAAAVVAASATAAVAATAAAPVPPPPAPDFVIVGGGTAGCALAARLCAGLPRANVVLLERGAPRNETEELIVRAPLRTAAAWRTPTLTAAFPSAPNAGLRGRAVTLLTGTTLGGSSAINGAQWSEPAAGGGGAGTWGVAGLTAANAAAYYARAARTVGAVVPPRRRRPAYTDAWLDAAAAAGLPRVDGSPGVAPPPDRGSWVHPLAVTPDGRRADACAAYVAPALAGACAANLRVHQGVSVTKLLYPTARCGGGRRCRRPTAVAGIEYMPSPGAGAPTKAGDARVLYARRGVLVAAGPYGSAPLLHRSGIGPAAALRSAGIPPLVDLPVGEGISARASGTVIGRYSGVPLAWVNNATAAALPAVLAQWRAGRGGLLATAPTSGLSRWTAGAGGYTSVSFSALTTPPGAPHFFATCIPNPRSVGRLRVAAANTSLAAPPVVETNLLGDPRDVATLGACMRQQQAVVAAFRPGFGMVAVAPTRGGTPFTDDAVQAAALSGLHIVGGAAVGPVLDARLRVKGFRNLWVVDASAVPTMPRSAGPMSSVYALAEFAAEAIVRQYGGVCGGGRG</sequence>
<organism evidence="9">
    <name type="scientific">Pyropia yezoensis</name>
    <name type="common">Susabi-nori</name>
    <name type="synonym">Porphyra yezoensis</name>
    <dbReference type="NCBI Taxonomy" id="2788"/>
    <lineage>
        <taxon>Eukaryota</taxon>
        <taxon>Rhodophyta</taxon>
        <taxon>Bangiophyceae</taxon>
        <taxon>Bangiales</taxon>
        <taxon>Bangiaceae</taxon>
        <taxon>Pyropia</taxon>
    </lineage>
</organism>
<dbReference type="InterPro" id="IPR007867">
    <property type="entry name" value="GMC_OxRtase_C"/>
</dbReference>
<protein>
    <submittedName>
        <fullName evidence="9">Choline dehydrogenase</fullName>
        <ecNumber evidence="9">1.1.99.1</ecNumber>
    </submittedName>
</protein>
<dbReference type="GO" id="GO:0008812">
    <property type="term" value="F:choline dehydrogenase activity"/>
    <property type="evidence" value="ECO:0007669"/>
    <property type="project" value="UniProtKB-EC"/>
</dbReference>
<evidence type="ECO:0000256" key="4">
    <source>
        <dbReference type="ARBA" id="ARBA00022827"/>
    </source>
</evidence>
<dbReference type="InterPro" id="IPR000172">
    <property type="entry name" value="GMC_OxRdtase_N"/>
</dbReference>
<evidence type="ECO:0000256" key="5">
    <source>
        <dbReference type="PIRSR" id="PIRSR000137-2"/>
    </source>
</evidence>
<evidence type="ECO:0000259" key="8">
    <source>
        <dbReference type="Pfam" id="PF05199"/>
    </source>
</evidence>
<dbReference type="InterPro" id="IPR036188">
    <property type="entry name" value="FAD/NAD-bd_sf"/>
</dbReference>
<comment type="similarity">
    <text evidence="2">Belongs to the GMC oxidoreductase family.</text>
</comment>
<evidence type="ECO:0000256" key="1">
    <source>
        <dbReference type="ARBA" id="ARBA00001974"/>
    </source>
</evidence>
<dbReference type="Pfam" id="PF05199">
    <property type="entry name" value="GMC_oxred_C"/>
    <property type="match status" value="1"/>
</dbReference>
<evidence type="ECO:0000259" key="7">
    <source>
        <dbReference type="Pfam" id="PF00732"/>
    </source>
</evidence>
<dbReference type="PANTHER" id="PTHR11552:SF147">
    <property type="entry name" value="CHOLINE DEHYDROGENASE, MITOCHONDRIAL"/>
    <property type="match status" value="1"/>
</dbReference>
<comment type="cofactor">
    <cofactor evidence="1 5">
        <name>FAD</name>
        <dbReference type="ChEBI" id="CHEBI:57692"/>
    </cofactor>
</comment>